<comment type="similarity">
    <text evidence="3">Belongs to the alpha-acetolactate decarboxylase family.</text>
</comment>
<evidence type="ECO:0000256" key="5">
    <source>
        <dbReference type="ARBA" id="ARBA00020164"/>
    </source>
</evidence>
<dbReference type="Pfam" id="PF03306">
    <property type="entry name" value="AAL_decarboxy"/>
    <property type="match status" value="1"/>
</dbReference>
<dbReference type="NCBIfam" id="TIGR01252">
    <property type="entry name" value="acetolac_decarb"/>
    <property type="match status" value="1"/>
</dbReference>
<evidence type="ECO:0000256" key="1">
    <source>
        <dbReference type="ARBA" id="ARBA00001784"/>
    </source>
</evidence>
<dbReference type="PIRSF" id="PIRSF001332">
    <property type="entry name" value="Acetolac_decarb"/>
    <property type="match status" value="1"/>
</dbReference>
<reference evidence="9 10" key="1">
    <citation type="submission" date="2023-04" db="EMBL/GenBank/DDBJ databases">
        <title>Genome of Basidiobolus ranarum AG-B5.</title>
        <authorList>
            <person name="Stajich J.E."/>
            <person name="Carter-House D."/>
            <person name="Gryganskyi A."/>
        </authorList>
    </citation>
    <scope>NUCLEOTIDE SEQUENCE [LARGE SCALE GENOMIC DNA]</scope>
    <source>
        <strain evidence="9 10">AG-B5</strain>
    </source>
</reference>
<dbReference type="PANTHER" id="PTHR35524:SF1">
    <property type="entry name" value="ALPHA-ACETOLACTATE DECARBOXYLASE"/>
    <property type="match status" value="1"/>
</dbReference>
<evidence type="ECO:0000313" key="9">
    <source>
        <dbReference type="EMBL" id="KAK9762853.1"/>
    </source>
</evidence>
<organism evidence="9 10">
    <name type="scientific">Basidiobolus ranarum</name>
    <dbReference type="NCBI Taxonomy" id="34480"/>
    <lineage>
        <taxon>Eukaryota</taxon>
        <taxon>Fungi</taxon>
        <taxon>Fungi incertae sedis</taxon>
        <taxon>Zoopagomycota</taxon>
        <taxon>Entomophthoromycotina</taxon>
        <taxon>Basidiobolomycetes</taxon>
        <taxon>Basidiobolales</taxon>
        <taxon>Basidiobolaceae</taxon>
        <taxon>Basidiobolus</taxon>
    </lineage>
</organism>
<dbReference type="InterPro" id="IPR005128">
    <property type="entry name" value="Acetolactate_a_deCO2ase"/>
</dbReference>
<proteinExistence type="inferred from homology"/>
<evidence type="ECO:0000256" key="6">
    <source>
        <dbReference type="ARBA" id="ARBA00022793"/>
    </source>
</evidence>
<gene>
    <name evidence="9" type="ORF">K7432_011001</name>
</gene>
<dbReference type="SUPFAM" id="SSF117856">
    <property type="entry name" value="AF0104/ALDC/Ptd012-like"/>
    <property type="match status" value="1"/>
</dbReference>
<evidence type="ECO:0000313" key="10">
    <source>
        <dbReference type="Proteomes" id="UP001479436"/>
    </source>
</evidence>
<keyword evidence="8" id="KW-0456">Lyase</keyword>
<keyword evidence="10" id="KW-1185">Reference proteome</keyword>
<evidence type="ECO:0000256" key="8">
    <source>
        <dbReference type="ARBA" id="ARBA00023239"/>
    </source>
</evidence>
<comment type="pathway">
    <text evidence="2">Polyol metabolism; (R,R)-butane-2,3-diol biosynthesis; (R,R)-butane-2,3-diol from pyruvate: step 2/3.</text>
</comment>
<keyword evidence="7" id="KW-0005">Acetoin biosynthesis</keyword>
<dbReference type="Gene3D" id="3.30.1330.80">
    <property type="entry name" value="Hypothetical protein, similar to alpha- acetolactate decarboxylase, domain 2"/>
    <property type="match status" value="2"/>
</dbReference>
<dbReference type="EMBL" id="JASJQH010000807">
    <property type="protein sequence ID" value="KAK9762853.1"/>
    <property type="molecule type" value="Genomic_DNA"/>
</dbReference>
<dbReference type="Proteomes" id="UP001479436">
    <property type="component" value="Unassembled WGS sequence"/>
</dbReference>
<dbReference type="EC" id="4.1.1.5" evidence="4"/>
<keyword evidence="6" id="KW-0210">Decarboxylase</keyword>
<comment type="caution">
    <text evidence="9">The sequence shown here is derived from an EMBL/GenBank/DDBJ whole genome shotgun (WGS) entry which is preliminary data.</text>
</comment>
<accession>A0ABR2WMV4</accession>
<evidence type="ECO:0000256" key="2">
    <source>
        <dbReference type="ARBA" id="ARBA00005170"/>
    </source>
</evidence>
<sequence length="248" mass="28059">MSEGVAYQAGAIWSLFLGDYDGETKIKKLLEHGDFGIGTFQGLDGELVALDSKIYQVPATGCALDVTNQENTVPFAVFTKFDNTVKPTEHSSTASSFQEFEKIMDELILKEHESLNYFYFIRVDGTFPTMKVRSLQKQVRPYQRLSEIQKKSQVEFTYEHTKGTLVITRFPTYLKTLTVPGYHIHYIDDERTIGGHVLGFSMSQTAQIRIVQCKKFNLDLNETVDFGKLATDEATLDGDLVNIEGDRK</sequence>
<evidence type="ECO:0000256" key="7">
    <source>
        <dbReference type="ARBA" id="ARBA00023061"/>
    </source>
</evidence>
<dbReference type="CDD" id="cd17299">
    <property type="entry name" value="acetolactate_decarboxylase"/>
    <property type="match status" value="1"/>
</dbReference>
<evidence type="ECO:0000256" key="4">
    <source>
        <dbReference type="ARBA" id="ARBA00013204"/>
    </source>
</evidence>
<evidence type="ECO:0000256" key="3">
    <source>
        <dbReference type="ARBA" id="ARBA00007106"/>
    </source>
</evidence>
<comment type="catalytic activity">
    <reaction evidence="1">
        <text>(2S)-2-acetolactate + H(+) = (R)-acetoin + CO2</text>
        <dbReference type="Rhea" id="RHEA:21580"/>
        <dbReference type="ChEBI" id="CHEBI:15378"/>
        <dbReference type="ChEBI" id="CHEBI:15686"/>
        <dbReference type="ChEBI" id="CHEBI:16526"/>
        <dbReference type="ChEBI" id="CHEBI:58476"/>
        <dbReference type="EC" id="4.1.1.5"/>
    </reaction>
</comment>
<name>A0ABR2WMV4_9FUNG</name>
<protein>
    <recommendedName>
        <fullName evidence="5">Alpha-acetolactate decarboxylase</fullName>
        <ecNumber evidence="4">4.1.1.5</ecNumber>
    </recommendedName>
</protein>
<dbReference type="PANTHER" id="PTHR35524">
    <property type="entry name" value="ALPHA-ACETOLACTATE DECARBOXYLASE"/>
    <property type="match status" value="1"/>
</dbReference>